<dbReference type="Proteomes" id="UP001152484">
    <property type="component" value="Unassembled WGS sequence"/>
</dbReference>
<accession>A0A9P1DY70</accession>
<keyword evidence="4" id="KW-1185">Reference proteome</keyword>
<organism evidence="3 4">
    <name type="scientific">Cuscuta europaea</name>
    <name type="common">European dodder</name>
    <dbReference type="NCBI Taxonomy" id="41803"/>
    <lineage>
        <taxon>Eukaryota</taxon>
        <taxon>Viridiplantae</taxon>
        <taxon>Streptophyta</taxon>
        <taxon>Embryophyta</taxon>
        <taxon>Tracheophyta</taxon>
        <taxon>Spermatophyta</taxon>
        <taxon>Magnoliopsida</taxon>
        <taxon>eudicotyledons</taxon>
        <taxon>Gunneridae</taxon>
        <taxon>Pentapetalae</taxon>
        <taxon>asterids</taxon>
        <taxon>lamiids</taxon>
        <taxon>Solanales</taxon>
        <taxon>Convolvulaceae</taxon>
        <taxon>Cuscuteae</taxon>
        <taxon>Cuscuta</taxon>
        <taxon>Cuscuta subgen. Cuscuta</taxon>
    </lineage>
</organism>
<evidence type="ECO:0000256" key="2">
    <source>
        <dbReference type="SAM" id="Phobius"/>
    </source>
</evidence>
<name>A0A9P1DY70_CUSEU</name>
<proteinExistence type="predicted"/>
<keyword evidence="2" id="KW-0472">Membrane</keyword>
<feature type="coiled-coil region" evidence="1">
    <location>
        <begin position="93"/>
        <end position="144"/>
    </location>
</feature>
<feature type="transmembrane region" description="Helical" evidence="2">
    <location>
        <begin position="435"/>
        <end position="459"/>
    </location>
</feature>
<dbReference type="PANTHER" id="PTHR31170:SF25">
    <property type="entry name" value="BNAA09G04570D PROTEIN"/>
    <property type="match status" value="1"/>
</dbReference>
<evidence type="ECO:0000256" key="1">
    <source>
        <dbReference type="SAM" id="Coils"/>
    </source>
</evidence>
<dbReference type="EMBL" id="CAMAPE010000004">
    <property type="protein sequence ID" value="CAH9059525.1"/>
    <property type="molecule type" value="Genomic_DNA"/>
</dbReference>
<evidence type="ECO:0000313" key="3">
    <source>
        <dbReference type="EMBL" id="CAH9059525.1"/>
    </source>
</evidence>
<keyword evidence="2" id="KW-0812">Transmembrane</keyword>
<comment type="caution">
    <text evidence="3">The sequence shown here is derived from an EMBL/GenBank/DDBJ whole genome shotgun (WGS) entry which is preliminary data.</text>
</comment>
<sequence>MESNPEGINSMDEEGEGLMRSNNVEVDPDILVTQVMQSKMSGCPKLLPKWASGSRIFRAPSELLGTDSEADARPYQPRTFSIGPYHHGKPHLKEMQEHKLRFLERVVKRTEEKGVGLEEYVKAVRRLEEEARDMYSEVINLSSDEFVEMLVLDGCFVLVILQPRSWDLVLNEDLPLCSIAHFIYDNCYQDLFCLENQMPYTVLHTLFTLTETDSDADIDTKPRLARLDSLANIALEFFEFDPEKLEDLFGPDFKILHLLHLFRKGYSLHPANLHLVLAPTRTSSCLWRTPSTVKDCGTIEEGLMKKNGIQSISKMPLLWFNDTMCDFLLNCVAFEICYPDAGRYMSDYAQFLHCLIHTQEDVDILCEAKVLRINYGKAGEVAAFVGKLGMALQSKKRGFFGSYLGEVYAGVNNYYHNDLHIYLAEVNHKYFSSPWTLISLLAAIFLLLLTVLQTIVAILDLEKKN</sequence>
<keyword evidence="2" id="KW-1133">Transmembrane helix</keyword>
<dbReference type="PANTHER" id="PTHR31170">
    <property type="entry name" value="BNAC04G53230D PROTEIN"/>
    <property type="match status" value="1"/>
</dbReference>
<protein>
    <submittedName>
        <fullName evidence="3">Uncharacterized protein</fullName>
    </submittedName>
</protein>
<dbReference type="AlphaFoldDB" id="A0A9P1DY70"/>
<dbReference type="InterPro" id="IPR004158">
    <property type="entry name" value="DUF247_pln"/>
</dbReference>
<keyword evidence="1" id="KW-0175">Coiled coil</keyword>
<dbReference type="Pfam" id="PF03140">
    <property type="entry name" value="DUF247"/>
    <property type="match status" value="1"/>
</dbReference>
<gene>
    <name evidence="3" type="ORF">CEURO_LOCUS1434</name>
</gene>
<evidence type="ECO:0000313" key="4">
    <source>
        <dbReference type="Proteomes" id="UP001152484"/>
    </source>
</evidence>
<reference evidence="3" key="1">
    <citation type="submission" date="2022-07" db="EMBL/GenBank/DDBJ databases">
        <authorList>
            <person name="Macas J."/>
            <person name="Novak P."/>
            <person name="Neumann P."/>
        </authorList>
    </citation>
    <scope>NUCLEOTIDE SEQUENCE</scope>
</reference>
<dbReference type="OrthoDB" id="1321398at2759"/>